<dbReference type="RefSeq" id="WP_243902187.1">
    <property type="nucleotide sequence ID" value="NZ_CAWQFN010000563.1"/>
</dbReference>
<evidence type="ECO:0000313" key="1">
    <source>
        <dbReference type="EMBL" id="MDR9894706.1"/>
    </source>
</evidence>
<comment type="caution">
    <text evidence="1">The sequence shown here is derived from an EMBL/GenBank/DDBJ whole genome shotgun (WGS) entry which is preliminary data.</text>
</comment>
<proteinExistence type="predicted"/>
<gene>
    <name evidence="1" type="ORF">G7B40_009005</name>
</gene>
<protein>
    <recommendedName>
        <fullName evidence="3">Nucleotide-diphospho-sugar transferase domain-containing protein</fullName>
    </recommendedName>
</protein>
<reference evidence="2" key="1">
    <citation type="journal article" date="2021" name="Science">
        <title>Hunting the eagle killer: A cyanobacterial neurotoxin causes vacuolar myelinopathy.</title>
        <authorList>
            <person name="Breinlinger S."/>
            <person name="Phillips T.J."/>
            <person name="Haram B.N."/>
            <person name="Mares J."/>
            <person name="Martinez Yerena J.A."/>
            <person name="Hrouzek P."/>
            <person name="Sobotka R."/>
            <person name="Henderson W.M."/>
            <person name="Schmieder P."/>
            <person name="Williams S.M."/>
            <person name="Lauderdale J.D."/>
            <person name="Wilde H.D."/>
            <person name="Gerrin W."/>
            <person name="Kust A."/>
            <person name="Washington J.W."/>
            <person name="Wagner C."/>
            <person name="Geier B."/>
            <person name="Liebeke M."/>
            <person name="Enke H."/>
            <person name="Niedermeyer T.H.J."/>
            <person name="Wilde S.B."/>
        </authorList>
    </citation>
    <scope>NUCLEOTIDE SEQUENCE [LARGE SCALE GENOMIC DNA]</scope>
    <source>
        <strain evidence="2">Thurmond2011</strain>
    </source>
</reference>
<evidence type="ECO:0000313" key="2">
    <source>
        <dbReference type="Proteomes" id="UP000667802"/>
    </source>
</evidence>
<dbReference type="AlphaFoldDB" id="A0AAP5I4P9"/>
<dbReference type="Proteomes" id="UP000667802">
    <property type="component" value="Unassembled WGS sequence"/>
</dbReference>
<accession>A0AAP5I4P9</accession>
<organism evidence="1 2">
    <name type="scientific">Aetokthonos hydrillicola Thurmond2011</name>
    <dbReference type="NCBI Taxonomy" id="2712845"/>
    <lineage>
        <taxon>Bacteria</taxon>
        <taxon>Bacillati</taxon>
        <taxon>Cyanobacteriota</taxon>
        <taxon>Cyanophyceae</taxon>
        <taxon>Nostocales</taxon>
        <taxon>Hapalosiphonaceae</taxon>
        <taxon>Aetokthonos</taxon>
    </lineage>
</organism>
<keyword evidence="2" id="KW-1185">Reference proteome</keyword>
<dbReference type="EMBL" id="JAALHA020000003">
    <property type="protein sequence ID" value="MDR9894706.1"/>
    <property type="molecule type" value="Genomic_DNA"/>
</dbReference>
<name>A0AAP5I4P9_9CYAN</name>
<sequence>MLTSASLPWEIFLNEQIGENLMSIPIMMIHRGYASYLIQTLNQAKYTNQESDIILLGDASNNFLNFIHHEKFDKYYVEAKKFEQVYVDKHMSPNSYSYELLCFQRWFIIKEFMQKNKIEQAVHLDSDIMTYTNFYNEYKKFEKFEYVFPTYSCLIKYDGIERICNHLMDFYTKPSLFEILKSIQEQKSLQLQQKNSCKQKIAGISDMTLLTLFRERNSDNVCTLPLDKIGLTLTKSSSEFDIPDSIYDTNINVSNGFEMHNGIKKIYWQDQQPFCRHLELDRKIKFNSLHFQGVSKKYINKYSTGSKSQVLFFNLKRMFNQGKNKLANF</sequence>
<evidence type="ECO:0008006" key="3">
    <source>
        <dbReference type="Google" id="ProtNLM"/>
    </source>
</evidence>